<dbReference type="OrthoDB" id="416253at2759"/>
<reference evidence="7" key="1">
    <citation type="submission" date="2025-08" db="UniProtKB">
        <authorList>
            <consortium name="RefSeq"/>
        </authorList>
    </citation>
    <scope>IDENTIFICATION</scope>
    <source>
        <tissue evidence="7">Whole organism</tissue>
    </source>
</reference>
<dbReference type="PROSITE" id="PS00063">
    <property type="entry name" value="ALDOKETO_REDUCTASE_3"/>
    <property type="match status" value="1"/>
</dbReference>
<evidence type="ECO:0000313" key="6">
    <source>
        <dbReference type="Proteomes" id="UP000504606"/>
    </source>
</evidence>
<keyword evidence="3" id="KW-0560">Oxidoreductase</keyword>
<evidence type="ECO:0000256" key="3">
    <source>
        <dbReference type="ARBA" id="ARBA00023002"/>
    </source>
</evidence>
<dbReference type="PROSITE" id="PS00062">
    <property type="entry name" value="ALDOKETO_REDUCTASE_2"/>
    <property type="match status" value="1"/>
</dbReference>
<keyword evidence="6" id="KW-1185">Reference proteome</keyword>
<dbReference type="RefSeq" id="XP_026275520.1">
    <property type="nucleotide sequence ID" value="XM_026419735.2"/>
</dbReference>
<keyword evidence="2" id="KW-0521">NADP</keyword>
<dbReference type="SUPFAM" id="SSF51430">
    <property type="entry name" value="NAD(P)-linked oxidoreductase"/>
    <property type="match status" value="1"/>
</dbReference>
<accession>A0A6J1S8F7</accession>
<dbReference type="InterPro" id="IPR020471">
    <property type="entry name" value="AKR"/>
</dbReference>
<organism evidence="6 7">
    <name type="scientific">Frankliniella occidentalis</name>
    <name type="common">Western flower thrips</name>
    <name type="synonym">Euthrips occidentalis</name>
    <dbReference type="NCBI Taxonomy" id="133901"/>
    <lineage>
        <taxon>Eukaryota</taxon>
        <taxon>Metazoa</taxon>
        <taxon>Ecdysozoa</taxon>
        <taxon>Arthropoda</taxon>
        <taxon>Hexapoda</taxon>
        <taxon>Insecta</taxon>
        <taxon>Pterygota</taxon>
        <taxon>Neoptera</taxon>
        <taxon>Paraneoptera</taxon>
        <taxon>Thysanoptera</taxon>
        <taxon>Terebrantia</taxon>
        <taxon>Thripoidea</taxon>
        <taxon>Thripidae</taxon>
        <taxon>Frankliniella</taxon>
    </lineage>
</organism>
<comment type="similarity">
    <text evidence="1">Belongs to the aldo/keto reductase family.</text>
</comment>
<gene>
    <name evidence="7" type="primary">LOC113204530</name>
</gene>
<dbReference type="PANTHER" id="PTHR11732">
    <property type="entry name" value="ALDO/KETO REDUCTASE"/>
    <property type="match status" value="1"/>
</dbReference>
<sequence>MGRPGRSCQRGPHSPTASLQRTGPGLDTMSAFTHVSFVLAAALAVATCLDVPKVHLSSGGDMPIVGLGTWQVTNDQELETALDAALQSGYRHIDTATIYRNEHLIGKVLSKWLKEGKVKREDLFVTTKLPVYGMRPADVPDFLNQSLAKLQLDYVDLYLIHMPFAVKREAYDNGKINEDGTDLSTDHLAIWKAMEAEHKAGRAKALGVSNFNETQIERIMKQAAVPPANLQIELHLYHQQRPIVDFCKKNGVSVTAYSPLGSPGSKWLALITGKELPDLLSLADVNEIATKHNKTSAQVLLRHTVQRGIIVIPKSSKPNRIQQNIDIFDFTLDDSDMAKLDALDKGLDGKLFDMKHIGGSEKHPEYPWTALLKK</sequence>
<dbReference type="Gene3D" id="3.20.20.100">
    <property type="entry name" value="NADP-dependent oxidoreductase domain"/>
    <property type="match status" value="1"/>
</dbReference>
<evidence type="ECO:0000313" key="7">
    <source>
        <dbReference type="RefSeq" id="XP_026275520.1"/>
    </source>
</evidence>
<dbReference type="FunFam" id="3.20.20.100:FF:000006">
    <property type="entry name" value="Aldo-keto reductase family 1 member A1"/>
    <property type="match status" value="1"/>
</dbReference>
<dbReference type="InterPro" id="IPR036812">
    <property type="entry name" value="NAD(P)_OxRdtase_dom_sf"/>
</dbReference>
<dbReference type="Pfam" id="PF00248">
    <property type="entry name" value="Aldo_ket_red"/>
    <property type="match status" value="1"/>
</dbReference>
<protein>
    <submittedName>
        <fullName evidence="7">Aldo-keto reductase family 1 member B7-like</fullName>
    </submittedName>
</protein>
<evidence type="ECO:0000259" key="5">
    <source>
        <dbReference type="Pfam" id="PF00248"/>
    </source>
</evidence>
<feature type="region of interest" description="Disordered" evidence="4">
    <location>
        <begin position="1"/>
        <end position="23"/>
    </location>
</feature>
<dbReference type="InterPro" id="IPR023210">
    <property type="entry name" value="NADP_OxRdtase_dom"/>
</dbReference>
<name>A0A6J1S8F7_FRAOC</name>
<proteinExistence type="inferred from homology"/>
<dbReference type="AlphaFoldDB" id="A0A6J1S8F7"/>
<dbReference type="GeneID" id="113204530"/>
<dbReference type="KEGG" id="foc:113204530"/>
<dbReference type="Proteomes" id="UP000504606">
    <property type="component" value="Unplaced"/>
</dbReference>
<dbReference type="PRINTS" id="PR00069">
    <property type="entry name" value="ALDKETRDTASE"/>
</dbReference>
<dbReference type="InterPro" id="IPR018170">
    <property type="entry name" value="Aldo/ket_reductase_CS"/>
</dbReference>
<evidence type="ECO:0000256" key="4">
    <source>
        <dbReference type="SAM" id="MobiDB-lite"/>
    </source>
</evidence>
<evidence type="ECO:0000256" key="1">
    <source>
        <dbReference type="ARBA" id="ARBA00007905"/>
    </source>
</evidence>
<feature type="domain" description="NADP-dependent oxidoreductase" evidence="5">
    <location>
        <begin position="65"/>
        <end position="344"/>
    </location>
</feature>
<evidence type="ECO:0000256" key="2">
    <source>
        <dbReference type="ARBA" id="ARBA00022857"/>
    </source>
</evidence>
<dbReference type="PROSITE" id="PS00798">
    <property type="entry name" value="ALDOKETO_REDUCTASE_1"/>
    <property type="match status" value="1"/>
</dbReference>
<dbReference type="GO" id="GO:0016491">
    <property type="term" value="F:oxidoreductase activity"/>
    <property type="evidence" value="ECO:0007669"/>
    <property type="project" value="UniProtKB-KW"/>
</dbReference>